<keyword evidence="1 4" id="KW-0560">Oxidoreductase</keyword>
<evidence type="ECO:0000256" key="1">
    <source>
        <dbReference type="ARBA" id="ARBA00023002"/>
    </source>
</evidence>
<proteinExistence type="predicted"/>
<feature type="region of interest" description="Disordered" evidence="2">
    <location>
        <begin position="463"/>
        <end position="485"/>
    </location>
</feature>
<dbReference type="InterPro" id="IPR010031">
    <property type="entry name" value="FAD_lactone_oxidase-like"/>
</dbReference>
<dbReference type="Gene3D" id="3.30.465.10">
    <property type="match status" value="1"/>
</dbReference>
<dbReference type="Gene3D" id="1.10.45.10">
    <property type="entry name" value="Vanillyl-alcohol Oxidase, Chain A, domain 4"/>
    <property type="match status" value="1"/>
</dbReference>
<sequence>MTGTADGGALLTGWGRTAPTAATLRRPRTVDEAAELLRAASSAPGARRRGTIARGLGRSYGDAAQCAGGIVLDCADLAPGFRIEPGSGRVTAAAGTPLGELMARLLPLGLFLPVVPGTRHVTVGGAIGADVHGKNHPAAGSFGAHLHRLRLLTPDGAHRELAPDRDPELFWATVGGMGLTGVITEAEFSAVPVETAAMRVDTDRVPDLDAALAAMSADSGGRPSPYAVCWLDLLAGGSALGRGVLTRARHALPGELPRARRRDPLAYAPRPAAAVPAHVPPRLLNSWSVRAYNAAYHAKAPRRERGRVRPLASFFHPLDVVRGWNRLYGPRGLVQYQFAVPFGAEDALRRVAADLARAGAPSFLAVLKRLGQPAPAPLSFPVCGWTLALDLPAELPGLAGLLRRLDERVLAAGGRLYLAKDSRAAAETVHAMYPRLAEWRTVRDRADPDGVLTSDLARRLELCGQPVPHRPPASGQPDRGADGAR</sequence>
<dbReference type="InterPro" id="IPR006094">
    <property type="entry name" value="Oxid_FAD_bind_N"/>
</dbReference>
<dbReference type="Proteomes" id="UP000292235">
    <property type="component" value="Chromosome"/>
</dbReference>
<dbReference type="GO" id="GO:0016020">
    <property type="term" value="C:membrane"/>
    <property type="evidence" value="ECO:0007669"/>
    <property type="project" value="InterPro"/>
</dbReference>
<dbReference type="RefSeq" id="WP_131097280.1">
    <property type="nucleotide sequence ID" value="NZ_CP036455.1"/>
</dbReference>
<dbReference type="KEGG" id="strr:EKD16_04935"/>
<organism evidence="4 5">
    <name type="scientific">Streptomonospora litoralis</name>
    <dbReference type="NCBI Taxonomy" id="2498135"/>
    <lineage>
        <taxon>Bacteria</taxon>
        <taxon>Bacillati</taxon>
        <taxon>Actinomycetota</taxon>
        <taxon>Actinomycetes</taxon>
        <taxon>Streptosporangiales</taxon>
        <taxon>Nocardiopsidaceae</taxon>
        <taxon>Streptomonospora</taxon>
    </lineage>
</organism>
<dbReference type="Pfam" id="PF01565">
    <property type="entry name" value="FAD_binding_4"/>
    <property type="match status" value="1"/>
</dbReference>
<dbReference type="PANTHER" id="PTHR43762:SF1">
    <property type="entry name" value="D-ARABINONO-1,4-LACTONE OXIDASE"/>
    <property type="match status" value="1"/>
</dbReference>
<evidence type="ECO:0000313" key="5">
    <source>
        <dbReference type="Proteomes" id="UP000292235"/>
    </source>
</evidence>
<dbReference type="InterPro" id="IPR016169">
    <property type="entry name" value="FAD-bd_PCMH_sub2"/>
</dbReference>
<feature type="domain" description="FAD-binding PCMH-type" evidence="3">
    <location>
        <begin position="16"/>
        <end position="193"/>
    </location>
</feature>
<dbReference type="EMBL" id="CP036455">
    <property type="protein sequence ID" value="QBI52794.1"/>
    <property type="molecule type" value="Genomic_DNA"/>
</dbReference>
<dbReference type="SUPFAM" id="SSF56176">
    <property type="entry name" value="FAD-binding/transporter-associated domain-like"/>
    <property type="match status" value="1"/>
</dbReference>
<gene>
    <name evidence="4" type="primary">dprE1</name>
    <name evidence="4" type="ORF">EKD16_04935</name>
</gene>
<dbReference type="AlphaFoldDB" id="A0A4P6Q226"/>
<dbReference type="InterPro" id="IPR016166">
    <property type="entry name" value="FAD-bd_PCMH"/>
</dbReference>
<dbReference type="PANTHER" id="PTHR43762">
    <property type="entry name" value="L-GULONOLACTONE OXIDASE"/>
    <property type="match status" value="1"/>
</dbReference>
<dbReference type="GO" id="GO:0003885">
    <property type="term" value="F:D-arabinono-1,4-lactone oxidase activity"/>
    <property type="evidence" value="ECO:0007669"/>
    <property type="project" value="InterPro"/>
</dbReference>
<evidence type="ECO:0000256" key="2">
    <source>
        <dbReference type="SAM" id="MobiDB-lite"/>
    </source>
</evidence>
<dbReference type="Pfam" id="PF04030">
    <property type="entry name" value="ALO"/>
    <property type="match status" value="1"/>
</dbReference>
<evidence type="ECO:0000313" key="4">
    <source>
        <dbReference type="EMBL" id="QBI52794.1"/>
    </source>
</evidence>
<dbReference type="EC" id="1.-.-.-" evidence="4"/>
<dbReference type="InterPro" id="IPR007173">
    <property type="entry name" value="ALO_C"/>
</dbReference>
<dbReference type="GO" id="GO:0071949">
    <property type="term" value="F:FAD binding"/>
    <property type="evidence" value="ECO:0007669"/>
    <property type="project" value="InterPro"/>
</dbReference>
<evidence type="ECO:0000259" key="3">
    <source>
        <dbReference type="PROSITE" id="PS51387"/>
    </source>
</evidence>
<name>A0A4P6Q226_9ACTN</name>
<keyword evidence="5" id="KW-1185">Reference proteome</keyword>
<reference evidence="4 5" key="1">
    <citation type="submission" date="2019-02" db="EMBL/GenBank/DDBJ databases">
        <authorList>
            <person name="Khodamoradi S."/>
            <person name="Hahnke R.L."/>
            <person name="Kaempfer P."/>
            <person name="Schumann P."/>
            <person name="Rohde M."/>
            <person name="Steinert M."/>
            <person name="Luzhetskyy A."/>
            <person name="Wink J."/>
            <person name="Ruckert C."/>
        </authorList>
    </citation>
    <scope>NUCLEOTIDE SEQUENCE [LARGE SCALE GENOMIC DNA]</scope>
    <source>
        <strain evidence="4 5">M2</strain>
    </source>
</reference>
<protein>
    <submittedName>
        <fullName evidence="4">Putative decaprenylphosphoryl-beta-D-ribose oxidase</fullName>
        <ecNumber evidence="4">1.-.-.-</ecNumber>
    </submittedName>
</protein>
<dbReference type="OrthoDB" id="143770at2"/>
<dbReference type="InterPro" id="IPR036318">
    <property type="entry name" value="FAD-bd_PCMH-like_sf"/>
</dbReference>
<dbReference type="PROSITE" id="PS51387">
    <property type="entry name" value="FAD_PCMH"/>
    <property type="match status" value="1"/>
</dbReference>
<dbReference type="InterPro" id="IPR016171">
    <property type="entry name" value="Vanillyl_alc_oxidase_C-sub2"/>
</dbReference>
<accession>A0A4P6Q226</accession>